<comment type="caution">
    <text evidence="2">The sequence shown here is derived from an EMBL/GenBank/DDBJ whole genome shotgun (WGS) entry which is preliminary data.</text>
</comment>
<evidence type="ECO:0000256" key="1">
    <source>
        <dbReference type="SAM" id="Coils"/>
    </source>
</evidence>
<feature type="coiled-coil region" evidence="1">
    <location>
        <begin position="139"/>
        <end position="183"/>
    </location>
</feature>
<reference evidence="2 3" key="1">
    <citation type="submission" date="2014-08" db="EMBL/GenBank/DDBJ databases">
        <title>Genomic and Phenotypic Diversity of Colwellia psychrerythraea strains from Disparate Marine Basins.</title>
        <authorList>
            <person name="Techtmann S.M."/>
            <person name="Stelling S.C."/>
            <person name="Utturkar S.M."/>
            <person name="Alshibli N."/>
            <person name="Harris A."/>
            <person name="Brown S.D."/>
            <person name="Hazen T.C."/>
        </authorList>
    </citation>
    <scope>NUCLEOTIDE SEQUENCE [LARGE SCALE GENOMIC DNA]</scope>
    <source>
        <strain evidence="2 3">ND2E</strain>
    </source>
</reference>
<sequence length="309" mass="34608">MSTAVTTQGASHPITAQILAQVKAIDVQLPESVEDKWAEIEQKEIALAVHIAELGYRYMDLREAVGQDFKGELEARGLNRSTIYGYMDVAKFFLEMPESNVLTSGHLKPSQITELVKLPEQEKQALTPEKIAEYGDMSVRALRAEVKQLRLNIDEQDSVQAENQRLKQQLEQTEQDRTEAINMLNHEQHSKSPALKYGVSPTVAHTRERALVLHDLLSQCVGEVGHEVKKCTQSGLDVEQSKECALALYYSLSAPIIHLAKKLEQLVESYGVDVLQAPENMPIFNDEELETAFKLADTLRGAIFVNRKA</sequence>
<proteinExistence type="predicted"/>
<evidence type="ECO:0000313" key="2">
    <source>
        <dbReference type="EMBL" id="KGJ92146.1"/>
    </source>
</evidence>
<protein>
    <recommendedName>
        <fullName evidence="4">DUF3102 domain-containing protein</fullName>
    </recommendedName>
</protein>
<accession>A0A099KNW7</accession>
<name>A0A099KNW7_COLPS</name>
<dbReference type="RefSeq" id="WP_033093813.1">
    <property type="nucleotide sequence ID" value="NZ_JQED01000021.1"/>
</dbReference>
<dbReference type="EMBL" id="JQED01000021">
    <property type="protein sequence ID" value="KGJ92146.1"/>
    <property type="molecule type" value="Genomic_DNA"/>
</dbReference>
<dbReference type="PATRIC" id="fig|28229.4.peg.2085"/>
<dbReference type="AlphaFoldDB" id="A0A099KNW7"/>
<evidence type="ECO:0000313" key="3">
    <source>
        <dbReference type="Proteomes" id="UP000029843"/>
    </source>
</evidence>
<organism evidence="2 3">
    <name type="scientific">Colwellia psychrerythraea</name>
    <name type="common">Vibrio psychroerythus</name>
    <dbReference type="NCBI Taxonomy" id="28229"/>
    <lineage>
        <taxon>Bacteria</taxon>
        <taxon>Pseudomonadati</taxon>
        <taxon>Pseudomonadota</taxon>
        <taxon>Gammaproteobacteria</taxon>
        <taxon>Alteromonadales</taxon>
        <taxon>Colwelliaceae</taxon>
        <taxon>Colwellia</taxon>
    </lineage>
</organism>
<evidence type="ECO:0008006" key="4">
    <source>
        <dbReference type="Google" id="ProtNLM"/>
    </source>
</evidence>
<keyword evidence="1" id="KW-0175">Coiled coil</keyword>
<dbReference type="Proteomes" id="UP000029843">
    <property type="component" value="Unassembled WGS sequence"/>
</dbReference>
<gene>
    <name evidence="2" type="ORF">ND2E_3039</name>
</gene>